<feature type="non-terminal residue" evidence="1">
    <location>
        <position position="1"/>
    </location>
</feature>
<reference evidence="1" key="1">
    <citation type="submission" date="2019-12" db="EMBL/GenBank/DDBJ databases">
        <authorList>
            <person name="Scholes J."/>
        </authorList>
    </citation>
    <scope>NUCLEOTIDE SEQUENCE</scope>
</reference>
<dbReference type="AlphaFoldDB" id="A0A9N7N160"/>
<gene>
    <name evidence="1" type="ORF">SHERM_18300</name>
</gene>
<comment type="caution">
    <text evidence="1">The sequence shown here is derived from an EMBL/GenBank/DDBJ whole genome shotgun (WGS) entry which is preliminary data.</text>
</comment>
<dbReference type="GO" id="GO:0006355">
    <property type="term" value="P:regulation of DNA-templated transcription"/>
    <property type="evidence" value="ECO:0007669"/>
    <property type="project" value="TreeGrafter"/>
</dbReference>
<accession>A0A9N7N160</accession>
<dbReference type="EMBL" id="CACSLK010020200">
    <property type="protein sequence ID" value="CAA0820098.1"/>
    <property type="molecule type" value="Genomic_DNA"/>
</dbReference>
<name>A0A9N7N160_STRHE</name>
<dbReference type="InterPro" id="IPR051979">
    <property type="entry name" value="B-box_zinc_finger"/>
</dbReference>
<proteinExistence type="predicted"/>
<protein>
    <submittedName>
        <fullName evidence="1">B-box zinc finger protein 22</fullName>
    </submittedName>
</protein>
<organism evidence="1 2">
    <name type="scientific">Striga hermonthica</name>
    <name type="common">Purple witchweed</name>
    <name type="synonym">Buchnera hermonthica</name>
    <dbReference type="NCBI Taxonomy" id="68872"/>
    <lineage>
        <taxon>Eukaryota</taxon>
        <taxon>Viridiplantae</taxon>
        <taxon>Streptophyta</taxon>
        <taxon>Embryophyta</taxon>
        <taxon>Tracheophyta</taxon>
        <taxon>Spermatophyta</taxon>
        <taxon>Magnoliopsida</taxon>
        <taxon>eudicotyledons</taxon>
        <taxon>Gunneridae</taxon>
        <taxon>Pentapetalae</taxon>
        <taxon>asterids</taxon>
        <taxon>lamiids</taxon>
        <taxon>Lamiales</taxon>
        <taxon>Orobanchaceae</taxon>
        <taxon>Buchnereae</taxon>
        <taxon>Striga</taxon>
    </lineage>
</organism>
<evidence type="ECO:0000313" key="2">
    <source>
        <dbReference type="Proteomes" id="UP001153555"/>
    </source>
</evidence>
<dbReference type="GO" id="GO:0009640">
    <property type="term" value="P:photomorphogenesis"/>
    <property type="evidence" value="ECO:0007669"/>
    <property type="project" value="TreeGrafter"/>
</dbReference>
<evidence type="ECO:0000313" key="1">
    <source>
        <dbReference type="EMBL" id="CAA0820098.1"/>
    </source>
</evidence>
<dbReference type="OrthoDB" id="153872at2759"/>
<feature type="non-terminal residue" evidence="1">
    <location>
        <position position="69"/>
    </location>
</feature>
<dbReference type="PANTHER" id="PTHR31832:SF63">
    <property type="entry name" value="B-BOX ZINC FINGER PROTEIN 23"/>
    <property type="match status" value="1"/>
</dbReference>
<keyword evidence="2" id="KW-1185">Reference proteome</keyword>
<sequence length="69" mass="7789">ECLGFFFCLEHRSVLCRKCDVSAHEGNSLRAMHQRMLLSGIEAQLHPIQVITHPSNMGSHFSALPHFSQ</sequence>
<dbReference type="Proteomes" id="UP001153555">
    <property type="component" value="Unassembled WGS sequence"/>
</dbReference>
<dbReference type="GO" id="GO:0005634">
    <property type="term" value="C:nucleus"/>
    <property type="evidence" value="ECO:0007669"/>
    <property type="project" value="TreeGrafter"/>
</dbReference>
<dbReference type="PANTHER" id="PTHR31832">
    <property type="entry name" value="B-BOX ZINC FINGER PROTEIN 22"/>
    <property type="match status" value="1"/>
</dbReference>